<sequence length="57" mass="6418">MITKGEWGKREFTAPLCRDAARHVIHGNPSFTFQSSVKGMGENGILSLQTPNFFFPY</sequence>
<evidence type="ECO:0000313" key="2">
    <source>
        <dbReference type="Proteomes" id="UP001062846"/>
    </source>
</evidence>
<evidence type="ECO:0000313" key="1">
    <source>
        <dbReference type="EMBL" id="KAI8525052.1"/>
    </source>
</evidence>
<keyword evidence="2" id="KW-1185">Reference proteome</keyword>
<proteinExistence type="predicted"/>
<reference evidence="1" key="1">
    <citation type="submission" date="2022-02" db="EMBL/GenBank/DDBJ databases">
        <title>Plant Genome Project.</title>
        <authorList>
            <person name="Zhang R.-G."/>
        </authorList>
    </citation>
    <scope>NUCLEOTIDE SEQUENCE</scope>
    <source>
        <strain evidence="1">AT1</strain>
    </source>
</reference>
<dbReference type="Proteomes" id="UP001062846">
    <property type="component" value="Chromosome 13"/>
</dbReference>
<name>A0ACC0L924_RHOML</name>
<organism evidence="1 2">
    <name type="scientific">Rhododendron molle</name>
    <name type="common">Chinese azalea</name>
    <name type="synonym">Azalea mollis</name>
    <dbReference type="NCBI Taxonomy" id="49168"/>
    <lineage>
        <taxon>Eukaryota</taxon>
        <taxon>Viridiplantae</taxon>
        <taxon>Streptophyta</taxon>
        <taxon>Embryophyta</taxon>
        <taxon>Tracheophyta</taxon>
        <taxon>Spermatophyta</taxon>
        <taxon>Magnoliopsida</taxon>
        <taxon>eudicotyledons</taxon>
        <taxon>Gunneridae</taxon>
        <taxon>Pentapetalae</taxon>
        <taxon>asterids</taxon>
        <taxon>Ericales</taxon>
        <taxon>Ericaceae</taxon>
        <taxon>Ericoideae</taxon>
        <taxon>Rhodoreae</taxon>
        <taxon>Rhododendron</taxon>
    </lineage>
</organism>
<comment type="caution">
    <text evidence="1">The sequence shown here is derived from an EMBL/GenBank/DDBJ whole genome shotgun (WGS) entry which is preliminary data.</text>
</comment>
<accession>A0ACC0L924</accession>
<dbReference type="EMBL" id="CM046400">
    <property type="protein sequence ID" value="KAI8525052.1"/>
    <property type="molecule type" value="Genomic_DNA"/>
</dbReference>
<protein>
    <submittedName>
        <fullName evidence="1">Uncharacterized protein</fullName>
    </submittedName>
</protein>
<gene>
    <name evidence="1" type="ORF">RHMOL_Rhmol13G0198100</name>
</gene>